<dbReference type="Proteomes" id="UP000657385">
    <property type="component" value="Unassembled WGS sequence"/>
</dbReference>
<gene>
    <name evidence="2" type="ORF">I2501_00775</name>
</gene>
<evidence type="ECO:0000256" key="1">
    <source>
        <dbReference type="SAM" id="MobiDB-lite"/>
    </source>
</evidence>
<feature type="region of interest" description="Disordered" evidence="1">
    <location>
        <begin position="35"/>
        <end position="59"/>
    </location>
</feature>
<sequence>MSTMGTLFTLLAIAAMIGVSVVLIQLANARHTLLPTATQPHRWHLPRRRPTTEQTHRRP</sequence>
<keyword evidence="3" id="KW-1185">Reference proteome</keyword>
<evidence type="ECO:0000313" key="3">
    <source>
        <dbReference type="Proteomes" id="UP000657385"/>
    </source>
</evidence>
<reference evidence="2" key="1">
    <citation type="submission" date="2020-11" db="EMBL/GenBank/DDBJ databases">
        <title>Isolation and identification of active actinomycetes.</title>
        <authorList>
            <person name="Yu B."/>
        </authorList>
    </citation>
    <scope>NUCLEOTIDE SEQUENCE</scope>
    <source>
        <strain evidence="2">NEAU-YB345</strain>
    </source>
</reference>
<comment type="caution">
    <text evidence="2">The sequence shown here is derived from an EMBL/GenBank/DDBJ whole genome shotgun (WGS) entry which is preliminary data.</text>
</comment>
<name>A0A931B0R8_9ACTN</name>
<feature type="compositionally biased region" description="Basic and acidic residues" evidence="1">
    <location>
        <begin position="50"/>
        <end position="59"/>
    </location>
</feature>
<dbReference type="EMBL" id="JADPRT010000001">
    <property type="protein sequence ID" value="MBF9066567.1"/>
    <property type="molecule type" value="Genomic_DNA"/>
</dbReference>
<evidence type="ECO:0000313" key="2">
    <source>
        <dbReference type="EMBL" id="MBF9066567.1"/>
    </source>
</evidence>
<dbReference type="RefSeq" id="WP_196191765.1">
    <property type="nucleotide sequence ID" value="NZ_JADPRT010000001.1"/>
</dbReference>
<dbReference type="AlphaFoldDB" id="A0A931B0R8"/>
<proteinExistence type="predicted"/>
<organism evidence="2 3">
    <name type="scientific">Streptacidiphilus fuscans</name>
    <dbReference type="NCBI Taxonomy" id="2789292"/>
    <lineage>
        <taxon>Bacteria</taxon>
        <taxon>Bacillati</taxon>
        <taxon>Actinomycetota</taxon>
        <taxon>Actinomycetes</taxon>
        <taxon>Kitasatosporales</taxon>
        <taxon>Streptomycetaceae</taxon>
        <taxon>Streptacidiphilus</taxon>
    </lineage>
</organism>
<accession>A0A931B0R8</accession>
<protein>
    <submittedName>
        <fullName evidence="2">Uncharacterized protein</fullName>
    </submittedName>
</protein>